<dbReference type="AlphaFoldDB" id="A0A6M0QV50"/>
<keyword evidence="5 6" id="KW-0472">Membrane</keyword>
<keyword evidence="3 6" id="KW-0812">Transmembrane</keyword>
<feature type="transmembrane region" description="Helical" evidence="6">
    <location>
        <begin position="484"/>
        <end position="503"/>
    </location>
</feature>
<evidence type="ECO:0000313" key="9">
    <source>
        <dbReference type="Proteomes" id="UP000477782"/>
    </source>
</evidence>
<protein>
    <submittedName>
        <fullName evidence="8">FtsX-like permease family protein</fullName>
    </submittedName>
</protein>
<feature type="transmembrane region" description="Helical" evidence="6">
    <location>
        <begin position="310"/>
        <end position="343"/>
    </location>
</feature>
<comment type="caution">
    <text evidence="8">The sequence shown here is derived from an EMBL/GenBank/DDBJ whole genome shotgun (WGS) entry which is preliminary data.</text>
</comment>
<proteinExistence type="predicted"/>
<dbReference type="InterPro" id="IPR003838">
    <property type="entry name" value="ABC3_permease_C"/>
</dbReference>
<evidence type="ECO:0000256" key="6">
    <source>
        <dbReference type="SAM" id="Phobius"/>
    </source>
</evidence>
<sequence length="844" mass="86694">MRLAARLAPNLAPNLAWAIARRELRGGLRGFWVFLACLSLGVAAIAGVGMVRAAIQAGLSEQGAVLLGGDAQVEFTYRFASAEERAYLGQRAEKVSEIAEFRSMAVAGDARVLTQVKAVDAAYPLVGQVALEGGIPLDQALADRGAVMDPVLAGQMGLVPGDIFALGDAEFTLRALLTREPDSATGGFALAPRTLVRLADLAASGLLAPGTLYDSAYRLDLPDGTDLDALEAATKAAMPDSGLRWSDSRRAAPGVEQFVERIGAFLILVGLAGLAVGGVGVASAVRAYLEGKIATIATLRTLGADGGLIFAAYLMQIAVLVGLGVALGLGLGTGLPLLLSGVIEAALPFPAEIALYPRPVMEATFYGVVSAFLFALWPLAQTERIRAAALYRGGVAGLWPRKRFVAATLGLAALLLGGAVVFSGVPTLALGTAGGVAGALLVLALAAWGLARLARRLARAHLLHGRVALRMALASIGVPRAETVQVVLALGLGLSVLAAVGQIDSNLRSAIARDLPQKAPSFFFVDIQPDQIKAFLAQVTANPAVTGVESAPMMRGVVAKINGADAMTVAGNHWVVRGDRGITYADAMPAGTKLTAGRWWPEGYDGPPQISFAAEEAAEMGLKLGDRITVNVLGRDIEAEITSFRAVDFSTGGMGFVLTLNKAAVAEAPHSHIATVYADAAAEAGLLRDLAKAFPNVTAIGVKAAIGRVTEALTAIAQATTLAAMATLVTGFVVLIGAAAAGERARVYEAAVLKVIGAERGRILASFALRSVLMGAAAGLVAILAGAVAGWAVLTQVMDSAYAFDGVSALMIVAGGVLATLLAGLAFVWRPLAARPAGVLRAQE</sequence>
<dbReference type="Pfam" id="PF02687">
    <property type="entry name" value="FtsX"/>
    <property type="match status" value="2"/>
</dbReference>
<feature type="transmembrane region" description="Helical" evidence="6">
    <location>
        <begin position="772"/>
        <end position="794"/>
    </location>
</feature>
<feature type="transmembrane region" description="Helical" evidence="6">
    <location>
        <begin position="428"/>
        <end position="450"/>
    </location>
</feature>
<dbReference type="EMBL" id="JAAIVJ010000006">
    <property type="protein sequence ID" value="NEY90881.1"/>
    <property type="molecule type" value="Genomic_DNA"/>
</dbReference>
<feature type="domain" description="ABC3 transporter permease C-terminal" evidence="7">
    <location>
        <begin position="268"/>
        <end position="380"/>
    </location>
</feature>
<keyword evidence="2" id="KW-1003">Cell membrane</keyword>
<organism evidence="8 9">
    <name type="scientific">Tabrizicola oligotrophica</name>
    <dbReference type="NCBI Taxonomy" id="2710650"/>
    <lineage>
        <taxon>Bacteria</taxon>
        <taxon>Pseudomonadati</taxon>
        <taxon>Pseudomonadota</taxon>
        <taxon>Alphaproteobacteria</taxon>
        <taxon>Rhodobacterales</taxon>
        <taxon>Paracoccaceae</taxon>
        <taxon>Tabrizicola</taxon>
    </lineage>
</organism>
<evidence type="ECO:0000256" key="2">
    <source>
        <dbReference type="ARBA" id="ARBA00022475"/>
    </source>
</evidence>
<feature type="transmembrane region" description="Helical" evidence="6">
    <location>
        <begin position="262"/>
        <end position="289"/>
    </location>
</feature>
<keyword evidence="9" id="KW-1185">Reference proteome</keyword>
<keyword evidence="4 6" id="KW-1133">Transmembrane helix</keyword>
<dbReference type="RefSeq" id="WP_164625767.1">
    <property type="nucleotide sequence ID" value="NZ_JAAIVJ010000006.1"/>
</dbReference>
<evidence type="ECO:0000259" key="7">
    <source>
        <dbReference type="Pfam" id="PF02687"/>
    </source>
</evidence>
<evidence type="ECO:0000256" key="4">
    <source>
        <dbReference type="ARBA" id="ARBA00022989"/>
    </source>
</evidence>
<reference evidence="8 9" key="1">
    <citation type="submission" date="2020-02" db="EMBL/GenBank/DDBJ databases">
        <authorList>
            <person name="Chen W.-M."/>
        </authorList>
    </citation>
    <scope>NUCLEOTIDE SEQUENCE [LARGE SCALE GENOMIC DNA]</scope>
    <source>
        <strain evidence="8 9">KMS-5</strain>
    </source>
</reference>
<feature type="transmembrane region" description="Helical" evidence="6">
    <location>
        <begin position="403"/>
        <end position="422"/>
    </location>
</feature>
<comment type="subcellular location">
    <subcellularLocation>
        <location evidence="1">Cell membrane</location>
        <topology evidence="1">Multi-pass membrane protein</topology>
    </subcellularLocation>
</comment>
<dbReference type="Proteomes" id="UP000477782">
    <property type="component" value="Unassembled WGS sequence"/>
</dbReference>
<dbReference type="InterPro" id="IPR038766">
    <property type="entry name" value="Membrane_comp_ABC_pdt"/>
</dbReference>
<gene>
    <name evidence="8" type="ORF">G4Z14_11285</name>
</gene>
<evidence type="ECO:0000313" key="8">
    <source>
        <dbReference type="EMBL" id="NEY90881.1"/>
    </source>
</evidence>
<dbReference type="PANTHER" id="PTHR30287">
    <property type="entry name" value="MEMBRANE COMPONENT OF PREDICTED ABC SUPERFAMILY METABOLITE UPTAKE TRANSPORTER"/>
    <property type="match status" value="1"/>
</dbReference>
<evidence type="ECO:0000256" key="3">
    <source>
        <dbReference type="ARBA" id="ARBA00022692"/>
    </source>
</evidence>
<feature type="transmembrane region" description="Helical" evidence="6">
    <location>
        <begin position="806"/>
        <end position="829"/>
    </location>
</feature>
<feature type="domain" description="ABC3 transporter permease C-terminal" evidence="7">
    <location>
        <begin position="724"/>
        <end position="831"/>
    </location>
</feature>
<name>A0A6M0QV50_9RHOB</name>
<evidence type="ECO:0000256" key="5">
    <source>
        <dbReference type="ARBA" id="ARBA00023136"/>
    </source>
</evidence>
<dbReference type="GO" id="GO:0005886">
    <property type="term" value="C:plasma membrane"/>
    <property type="evidence" value="ECO:0007669"/>
    <property type="project" value="UniProtKB-SubCell"/>
</dbReference>
<feature type="transmembrane region" description="Helical" evidence="6">
    <location>
        <begin position="31"/>
        <end position="51"/>
    </location>
</feature>
<evidence type="ECO:0000256" key="1">
    <source>
        <dbReference type="ARBA" id="ARBA00004651"/>
    </source>
</evidence>
<dbReference type="PANTHER" id="PTHR30287:SF1">
    <property type="entry name" value="INNER MEMBRANE PROTEIN"/>
    <property type="match status" value="1"/>
</dbReference>
<feature type="transmembrane region" description="Helical" evidence="6">
    <location>
        <begin position="363"/>
        <end position="382"/>
    </location>
</feature>
<accession>A0A6M0QV50</accession>